<dbReference type="SUPFAM" id="SSF49493">
    <property type="entry name" value="HSP40/DnaJ peptide-binding domain"/>
    <property type="match status" value="1"/>
</dbReference>
<name>A0A445BW88_ARAHY</name>
<dbReference type="EMBL" id="SDMP01000008">
    <property type="protein sequence ID" value="RYR42985.1"/>
    <property type="molecule type" value="Genomic_DNA"/>
</dbReference>
<protein>
    <recommendedName>
        <fullName evidence="1">Chaperone DnaJ C-terminal domain-containing protein</fullName>
    </recommendedName>
</protein>
<reference evidence="2 3" key="1">
    <citation type="submission" date="2019-01" db="EMBL/GenBank/DDBJ databases">
        <title>Sequencing of cultivated peanut Arachis hypogaea provides insights into genome evolution and oil improvement.</title>
        <authorList>
            <person name="Chen X."/>
        </authorList>
    </citation>
    <scope>NUCLEOTIDE SEQUENCE [LARGE SCALE GENOMIC DNA]</scope>
    <source>
        <strain evidence="3">cv. Fuhuasheng</strain>
        <tissue evidence="2">Leaves</tissue>
    </source>
</reference>
<gene>
    <name evidence="2" type="ORF">Ahy_A08g039414</name>
</gene>
<dbReference type="Proteomes" id="UP000289738">
    <property type="component" value="Chromosome A08"/>
</dbReference>
<organism evidence="2 3">
    <name type="scientific">Arachis hypogaea</name>
    <name type="common">Peanut</name>
    <dbReference type="NCBI Taxonomy" id="3818"/>
    <lineage>
        <taxon>Eukaryota</taxon>
        <taxon>Viridiplantae</taxon>
        <taxon>Streptophyta</taxon>
        <taxon>Embryophyta</taxon>
        <taxon>Tracheophyta</taxon>
        <taxon>Spermatophyta</taxon>
        <taxon>Magnoliopsida</taxon>
        <taxon>eudicotyledons</taxon>
        <taxon>Gunneridae</taxon>
        <taxon>Pentapetalae</taxon>
        <taxon>rosids</taxon>
        <taxon>fabids</taxon>
        <taxon>Fabales</taxon>
        <taxon>Fabaceae</taxon>
        <taxon>Papilionoideae</taxon>
        <taxon>50 kb inversion clade</taxon>
        <taxon>dalbergioids sensu lato</taxon>
        <taxon>Dalbergieae</taxon>
        <taxon>Pterocarpus clade</taxon>
        <taxon>Arachis</taxon>
    </lineage>
</organism>
<accession>A0A445BW88</accession>
<dbReference type="GO" id="GO:0006457">
    <property type="term" value="P:protein folding"/>
    <property type="evidence" value="ECO:0007669"/>
    <property type="project" value="InterPro"/>
</dbReference>
<feature type="domain" description="Chaperone DnaJ C-terminal" evidence="1">
    <location>
        <begin position="3"/>
        <end position="45"/>
    </location>
</feature>
<sequence>MEEKKHNLFRREGNNDLEICIEIPLVDALTGCSLPIPILGGELDFVI</sequence>
<proteinExistence type="predicted"/>
<dbReference type="Gene3D" id="2.60.260.20">
    <property type="entry name" value="Urease metallochaperone UreE, N-terminal domain"/>
    <property type="match status" value="1"/>
</dbReference>
<dbReference type="InterPro" id="IPR002939">
    <property type="entry name" value="DnaJ_C"/>
</dbReference>
<comment type="caution">
    <text evidence="2">The sequence shown here is derived from an EMBL/GenBank/DDBJ whole genome shotgun (WGS) entry which is preliminary data.</text>
</comment>
<keyword evidence="3" id="KW-1185">Reference proteome</keyword>
<dbReference type="InterPro" id="IPR008971">
    <property type="entry name" value="HSP40/DnaJ_pept-bd"/>
</dbReference>
<dbReference type="Pfam" id="PF01556">
    <property type="entry name" value="DnaJ_C"/>
    <property type="match status" value="1"/>
</dbReference>
<evidence type="ECO:0000313" key="2">
    <source>
        <dbReference type="EMBL" id="RYR42985.1"/>
    </source>
</evidence>
<dbReference type="GO" id="GO:0051082">
    <property type="term" value="F:unfolded protein binding"/>
    <property type="evidence" value="ECO:0007669"/>
    <property type="project" value="InterPro"/>
</dbReference>
<evidence type="ECO:0000259" key="1">
    <source>
        <dbReference type="Pfam" id="PF01556"/>
    </source>
</evidence>
<dbReference type="AlphaFoldDB" id="A0A445BW88"/>
<evidence type="ECO:0000313" key="3">
    <source>
        <dbReference type="Proteomes" id="UP000289738"/>
    </source>
</evidence>